<dbReference type="InterPro" id="IPR001304">
    <property type="entry name" value="C-type_lectin-like"/>
</dbReference>
<evidence type="ECO:0000313" key="3">
    <source>
        <dbReference type="Proteomes" id="UP001158576"/>
    </source>
</evidence>
<dbReference type="Gene3D" id="3.10.100.10">
    <property type="entry name" value="Mannose-Binding Protein A, subunit A"/>
    <property type="match status" value="1"/>
</dbReference>
<keyword evidence="3" id="KW-1185">Reference proteome</keyword>
<sequence length="166" mass="19511">MIIGMKILKFSALIACINSSFSRTQKSTTLPKHVQSTTVRGLKYYLYADPVTFLEAVQLCDERGQTLANISDRIQQSQLAIRHWQRLNPWIGIVNFQGSMRWVSDFSLVNDRQKRRNWSYNDVQRAKRHTLHPSECSAFMSQENYGVWKIDNCERTKRPYICHRKI</sequence>
<reference evidence="2 3" key="1">
    <citation type="submission" date="2021-04" db="EMBL/GenBank/DDBJ databases">
        <authorList>
            <person name="Bliznina A."/>
        </authorList>
    </citation>
    <scope>NUCLEOTIDE SEQUENCE [LARGE SCALE GENOMIC DNA]</scope>
</reference>
<evidence type="ECO:0000313" key="2">
    <source>
        <dbReference type="EMBL" id="CAG5110138.1"/>
    </source>
</evidence>
<evidence type="ECO:0000259" key="1">
    <source>
        <dbReference type="PROSITE" id="PS50041"/>
    </source>
</evidence>
<gene>
    <name evidence="2" type="ORF">OKIOD_LOCUS13335</name>
</gene>
<dbReference type="PROSITE" id="PS50041">
    <property type="entry name" value="C_TYPE_LECTIN_2"/>
    <property type="match status" value="1"/>
</dbReference>
<protein>
    <submittedName>
        <fullName evidence="2">Oidioi.mRNA.OKI2018_I69.chr2.g4570.t1.cds</fullName>
    </submittedName>
</protein>
<feature type="domain" description="C-type lectin" evidence="1">
    <location>
        <begin position="39"/>
        <end position="155"/>
    </location>
</feature>
<dbReference type="Pfam" id="PF00059">
    <property type="entry name" value="Lectin_C"/>
    <property type="match status" value="1"/>
</dbReference>
<dbReference type="SUPFAM" id="SSF56436">
    <property type="entry name" value="C-type lectin-like"/>
    <property type="match status" value="1"/>
</dbReference>
<dbReference type="Proteomes" id="UP001158576">
    <property type="component" value="Chromosome 2"/>
</dbReference>
<accession>A0ABN7SXU8</accession>
<dbReference type="EMBL" id="OU015567">
    <property type="protein sequence ID" value="CAG5110138.1"/>
    <property type="molecule type" value="Genomic_DNA"/>
</dbReference>
<name>A0ABN7SXU8_OIKDI</name>
<dbReference type="InterPro" id="IPR016186">
    <property type="entry name" value="C-type_lectin-like/link_sf"/>
</dbReference>
<dbReference type="InterPro" id="IPR016187">
    <property type="entry name" value="CTDL_fold"/>
</dbReference>
<organism evidence="2 3">
    <name type="scientific">Oikopleura dioica</name>
    <name type="common">Tunicate</name>
    <dbReference type="NCBI Taxonomy" id="34765"/>
    <lineage>
        <taxon>Eukaryota</taxon>
        <taxon>Metazoa</taxon>
        <taxon>Chordata</taxon>
        <taxon>Tunicata</taxon>
        <taxon>Appendicularia</taxon>
        <taxon>Copelata</taxon>
        <taxon>Oikopleuridae</taxon>
        <taxon>Oikopleura</taxon>
    </lineage>
</organism>
<proteinExistence type="predicted"/>
<dbReference type="CDD" id="cd00037">
    <property type="entry name" value="CLECT"/>
    <property type="match status" value="1"/>
</dbReference>